<dbReference type="InterPro" id="IPR002156">
    <property type="entry name" value="RNaseH_domain"/>
</dbReference>
<dbReference type="GO" id="GO:0043137">
    <property type="term" value="P:DNA replication, removal of RNA primer"/>
    <property type="evidence" value="ECO:0007669"/>
    <property type="project" value="TreeGrafter"/>
</dbReference>
<dbReference type="Pfam" id="PF00075">
    <property type="entry name" value="RNase_H"/>
    <property type="match status" value="1"/>
</dbReference>
<evidence type="ECO:0000256" key="4">
    <source>
        <dbReference type="ARBA" id="ARBA00022722"/>
    </source>
</evidence>
<dbReference type="PROSITE" id="PS50879">
    <property type="entry name" value="RNASE_H_1"/>
    <property type="match status" value="1"/>
</dbReference>
<dbReference type="KEGG" id="bmor:101741598"/>
<dbReference type="CDD" id="cd09276">
    <property type="entry name" value="Rnase_HI_RT_non_LTR"/>
    <property type="match status" value="1"/>
</dbReference>
<comment type="catalytic activity">
    <reaction evidence="1">
        <text>Endonucleolytic cleavage to 5'-phosphomonoester.</text>
        <dbReference type="EC" id="3.1.26.4"/>
    </reaction>
</comment>
<dbReference type="AlphaFoldDB" id="A0A8R2GCV2"/>
<reference evidence="10" key="1">
    <citation type="journal article" date="2008" name="Insect Biochem. Mol. Biol.">
        <title>The genome of a lepidopteran model insect, the silkworm Bombyx mori.</title>
        <authorList>
            <consortium name="International Silkworm Genome Consortium"/>
        </authorList>
    </citation>
    <scope>NUCLEOTIDE SEQUENCE [LARGE SCALE GENOMIC DNA]</scope>
    <source>
        <strain evidence="10">p50T</strain>
    </source>
</reference>
<evidence type="ECO:0000256" key="3">
    <source>
        <dbReference type="ARBA" id="ARBA00012180"/>
    </source>
</evidence>
<reference evidence="9" key="2">
    <citation type="submission" date="2022-06" db="UniProtKB">
        <authorList>
            <consortium name="EnsemblMetazoa"/>
        </authorList>
    </citation>
    <scope>IDENTIFICATION</scope>
    <source>
        <strain evidence="9">p50T (Dazao)</strain>
    </source>
</reference>
<keyword evidence="4" id="KW-0540">Nuclease</keyword>
<dbReference type="RefSeq" id="XP_012551206.2">
    <property type="nucleotide sequence ID" value="XM_012695752.2"/>
</dbReference>
<dbReference type="GeneID" id="101741598"/>
<protein>
    <recommendedName>
        <fullName evidence="3">ribonuclease H</fullName>
        <ecNumber evidence="3">3.1.26.4</ecNumber>
    </recommendedName>
</protein>
<keyword evidence="5" id="KW-0479">Metal-binding</keyword>
<dbReference type="GO" id="GO:0004523">
    <property type="term" value="F:RNA-DNA hybrid ribonuclease activity"/>
    <property type="evidence" value="ECO:0007669"/>
    <property type="project" value="UniProtKB-EC"/>
</dbReference>
<evidence type="ECO:0000256" key="5">
    <source>
        <dbReference type="ARBA" id="ARBA00022723"/>
    </source>
</evidence>
<comment type="similarity">
    <text evidence="2">Belongs to the RNase H family.</text>
</comment>
<evidence type="ECO:0000256" key="7">
    <source>
        <dbReference type="ARBA" id="ARBA00022801"/>
    </source>
</evidence>
<dbReference type="SUPFAM" id="SSF53098">
    <property type="entry name" value="Ribonuclease H-like"/>
    <property type="match status" value="1"/>
</dbReference>
<organism evidence="9 10">
    <name type="scientific">Bombyx mori</name>
    <name type="common">Silk moth</name>
    <dbReference type="NCBI Taxonomy" id="7091"/>
    <lineage>
        <taxon>Eukaryota</taxon>
        <taxon>Metazoa</taxon>
        <taxon>Ecdysozoa</taxon>
        <taxon>Arthropoda</taxon>
        <taxon>Hexapoda</taxon>
        <taxon>Insecta</taxon>
        <taxon>Pterygota</taxon>
        <taxon>Neoptera</taxon>
        <taxon>Endopterygota</taxon>
        <taxon>Lepidoptera</taxon>
        <taxon>Glossata</taxon>
        <taxon>Ditrysia</taxon>
        <taxon>Bombycoidea</taxon>
        <taxon>Bombycidae</taxon>
        <taxon>Bombycinae</taxon>
        <taxon>Bombyx</taxon>
    </lineage>
</organism>
<dbReference type="PANTHER" id="PTHR10642:SF26">
    <property type="entry name" value="RIBONUCLEASE H1"/>
    <property type="match status" value="1"/>
</dbReference>
<keyword evidence="6" id="KW-0255">Endonuclease</keyword>
<dbReference type="PANTHER" id="PTHR10642">
    <property type="entry name" value="RIBONUCLEASE H1"/>
    <property type="match status" value="1"/>
</dbReference>
<proteinExistence type="inferred from homology"/>
<feature type="domain" description="RNase H type-1" evidence="8">
    <location>
        <begin position="112"/>
        <end position="244"/>
    </location>
</feature>
<dbReference type="EnsemblMetazoa" id="XM_012695752.2">
    <property type="protein sequence ID" value="XP_012551206.2"/>
    <property type="gene ID" value="LOC101741598"/>
</dbReference>
<evidence type="ECO:0000256" key="2">
    <source>
        <dbReference type="ARBA" id="ARBA00005300"/>
    </source>
</evidence>
<dbReference type="Gene3D" id="3.30.420.10">
    <property type="entry name" value="Ribonuclease H-like superfamily/Ribonuclease H"/>
    <property type="match status" value="1"/>
</dbReference>
<dbReference type="InterPro" id="IPR012337">
    <property type="entry name" value="RNaseH-like_sf"/>
</dbReference>
<name>A0A8R2GCV2_BOMMO</name>
<sequence length="392" mass="44358">MYAAGAWAKSAAKLVSRKQLNVVQRGFAQKICRAYRTVSLNSALALSGILPLDLRIKEAATLFEIKKRKKEHAYGDREIEKEVMYTKTAHPACKPHLQYKHLENQEQINTLENLQFKIYTDGSKFEGKVGAAFSLWKNDLEIESKKFKLSSHCTVYQAELLALRNATVVALERAGYSFGIFSDSRAALDTLCNSETRHPLAVPAQNNISQATQAGKTISLYWVKAHVGIAGNERADELAKYAALHLKTKPVYDQCPVSFMKRQIREDTLHEWNRRYTEGPTASGTKIFLPDVYIAQKFIKSESINMHLTQVLTGHGGFSEYLNRFRCKESPSCICDPDVAETVVHLIHDEVNFHRRPDKFADRTATANNALNRYLAMNFNGEDLLKLFLSHE</sequence>
<dbReference type="GO" id="GO:0046872">
    <property type="term" value="F:metal ion binding"/>
    <property type="evidence" value="ECO:0007669"/>
    <property type="project" value="UniProtKB-KW"/>
</dbReference>
<dbReference type="InterPro" id="IPR036397">
    <property type="entry name" value="RNaseH_sf"/>
</dbReference>
<keyword evidence="10" id="KW-1185">Reference proteome</keyword>
<evidence type="ECO:0000313" key="10">
    <source>
        <dbReference type="Proteomes" id="UP000005204"/>
    </source>
</evidence>
<dbReference type="EC" id="3.1.26.4" evidence="3"/>
<dbReference type="Proteomes" id="UP000005204">
    <property type="component" value="Unassembled WGS sequence"/>
</dbReference>
<dbReference type="InterPro" id="IPR050092">
    <property type="entry name" value="RNase_H"/>
</dbReference>
<keyword evidence="7" id="KW-0378">Hydrolase</keyword>
<evidence type="ECO:0000256" key="6">
    <source>
        <dbReference type="ARBA" id="ARBA00022759"/>
    </source>
</evidence>
<accession>A0A8R2GCV2</accession>
<dbReference type="GO" id="GO:0003676">
    <property type="term" value="F:nucleic acid binding"/>
    <property type="evidence" value="ECO:0007669"/>
    <property type="project" value="InterPro"/>
</dbReference>
<evidence type="ECO:0000313" key="9">
    <source>
        <dbReference type="EnsemblMetazoa" id="XP_012551206.2"/>
    </source>
</evidence>
<evidence type="ECO:0000259" key="8">
    <source>
        <dbReference type="PROSITE" id="PS50879"/>
    </source>
</evidence>
<evidence type="ECO:0000256" key="1">
    <source>
        <dbReference type="ARBA" id="ARBA00000077"/>
    </source>
</evidence>